<gene>
    <name evidence="2" type="ORF">SAMN03080601_02701</name>
</gene>
<keyword evidence="1" id="KW-0472">Membrane</keyword>
<dbReference type="KEGG" id="asx:CDL62_13375"/>
<dbReference type="EMBL" id="FUYV01000017">
    <property type="protein sequence ID" value="SKC23427.1"/>
    <property type="molecule type" value="Genomic_DNA"/>
</dbReference>
<dbReference type="Gene3D" id="3.90.1720.10">
    <property type="entry name" value="endopeptidase domain like (from Nostoc punctiforme)"/>
    <property type="match status" value="1"/>
</dbReference>
<dbReference type="STRING" id="889453.SAMN03080601_02701"/>
<keyword evidence="3" id="KW-1185">Reference proteome</keyword>
<feature type="transmembrane region" description="Helical" evidence="1">
    <location>
        <begin position="16"/>
        <end position="36"/>
    </location>
</feature>
<proteinExistence type="predicted"/>
<dbReference type="SUPFAM" id="SSF54001">
    <property type="entry name" value="Cysteine proteinases"/>
    <property type="match status" value="1"/>
</dbReference>
<dbReference type="InterPro" id="IPR038765">
    <property type="entry name" value="Papain-like_cys_pep_sf"/>
</dbReference>
<accession>A0A1T5HS12</accession>
<reference evidence="2 3" key="1">
    <citation type="submission" date="2017-02" db="EMBL/GenBank/DDBJ databases">
        <authorList>
            <person name="Peterson S.W."/>
        </authorList>
    </citation>
    <scope>NUCLEOTIDE SEQUENCE [LARGE SCALE GENOMIC DNA]</scope>
    <source>
        <strain evidence="2 3">DSM 24412</strain>
    </source>
</reference>
<name>A0A1T5HS12_9BACT</name>
<keyword evidence="1" id="KW-1133">Transmembrane helix</keyword>
<evidence type="ECO:0000313" key="2">
    <source>
        <dbReference type="EMBL" id="SKC23427.1"/>
    </source>
</evidence>
<protein>
    <submittedName>
        <fullName evidence="2">Permuted papain-like amidase enzyme, YaeF/YiiX, C92 family</fullName>
    </submittedName>
</protein>
<dbReference type="Pfam" id="PF05708">
    <property type="entry name" value="Peptidase_C92"/>
    <property type="match status" value="1"/>
</dbReference>
<dbReference type="Proteomes" id="UP000191055">
    <property type="component" value="Unassembled WGS sequence"/>
</dbReference>
<evidence type="ECO:0000256" key="1">
    <source>
        <dbReference type="SAM" id="Phobius"/>
    </source>
</evidence>
<organism evidence="2 3">
    <name type="scientific">Alkalitalea saponilacus</name>
    <dbReference type="NCBI Taxonomy" id="889453"/>
    <lineage>
        <taxon>Bacteria</taxon>
        <taxon>Pseudomonadati</taxon>
        <taxon>Bacteroidota</taxon>
        <taxon>Bacteroidia</taxon>
        <taxon>Marinilabiliales</taxon>
        <taxon>Marinilabiliaceae</taxon>
        <taxon>Alkalitalea</taxon>
    </lineage>
</organism>
<keyword evidence="1" id="KW-0812">Transmembrane</keyword>
<evidence type="ECO:0000313" key="3">
    <source>
        <dbReference type="Proteomes" id="UP000191055"/>
    </source>
</evidence>
<dbReference type="AlphaFoldDB" id="A0A1T5HS12"/>
<sequence>MISDVRKRTLCVRLRWFFFYLFGLMIIKIILLHIQFTHFSSFMKLSFFIFIMSFFLCACNGQSSFKLQTGDILFTGIEDHSLSSNLSQAIDGVTQTHLKTHFTHMGIVQIENDTIYVIHAEPKKGVHRELIGDFLTGRGEASVFRLQDEWIYSVDGAIDSALSLLGLPYDYTYMIGGDAHYCSGFIYTIFEPAGVFQLEPMTFIDPETGDFHPVWVEHYKKMGIDIPEGAPGCNPNGMAASPALFNVGTFSLN</sequence>
<dbReference type="InterPro" id="IPR024453">
    <property type="entry name" value="Peptidase_C92"/>
</dbReference>
<feature type="transmembrane region" description="Helical" evidence="1">
    <location>
        <begin position="42"/>
        <end position="59"/>
    </location>
</feature>